<dbReference type="InterPro" id="IPR036770">
    <property type="entry name" value="Ankyrin_rpt-contain_sf"/>
</dbReference>
<comment type="caution">
    <text evidence="1">The sequence shown here is derived from an EMBL/GenBank/DDBJ whole genome shotgun (WGS) entry which is preliminary data.</text>
</comment>
<dbReference type="VEuPathDB" id="FungiDB:H257_11748"/>
<proteinExistence type="predicted"/>
<dbReference type="Proteomes" id="UP000266643">
    <property type="component" value="Unassembled WGS sequence"/>
</dbReference>
<protein>
    <submittedName>
        <fullName evidence="1">Uncharacterized protein</fullName>
    </submittedName>
</protein>
<evidence type="ECO:0000313" key="6">
    <source>
        <dbReference type="Proteomes" id="UP000266643"/>
    </source>
</evidence>
<dbReference type="Proteomes" id="UP000265427">
    <property type="component" value="Unassembled WGS sequence"/>
</dbReference>
<dbReference type="EMBL" id="QUTD01000130">
    <property type="protein sequence ID" value="RHY80060.1"/>
    <property type="molecule type" value="Genomic_DNA"/>
</dbReference>
<dbReference type="Pfam" id="PF12796">
    <property type="entry name" value="Ank_2"/>
    <property type="match status" value="1"/>
</dbReference>
<feature type="non-terminal residue" evidence="1">
    <location>
        <position position="214"/>
    </location>
</feature>
<dbReference type="AlphaFoldDB" id="A0A397B547"/>
<dbReference type="Proteomes" id="UP000266196">
    <property type="component" value="Unassembled WGS sequence"/>
</dbReference>
<dbReference type="InterPro" id="IPR052050">
    <property type="entry name" value="SecEffector_AnkRepeat"/>
</dbReference>
<dbReference type="EMBL" id="QUTE01012542">
    <property type="protein sequence ID" value="RHZ06877.1"/>
    <property type="molecule type" value="Genomic_DNA"/>
</dbReference>
<gene>
    <name evidence="2" type="ORF">DYB30_008665</name>
    <name evidence="3" type="ORF">DYB31_007141</name>
    <name evidence="1" type="ORF">DYB36_011909</name>
</gene>
<reference evidence="4 5" key="1">
    <citation type="submission" date="2018-08" db="EMBL/GenBank/DDBJ databases">
        <title>Aphanomyces genome sequencing and annotation.</title>
        <authorList>
            <person name="Minardi D."/>
            <person name="Oidtmann B."/>
            <person name="Van Der Giezen M."/>
            <person name="Studholme D.J."/>
        </authorList>
    </citation>
    <scope>NUCLEOTIDE SEQUENCE [LARGE SCALE GENOMIC DNA]</scope>
    <source>
        <strain evidence="3 5">197901</strain>
        <strain evidence="2 6">D2</strain>
        <strain evidence="1 4">Kv</strain>
    </source>
</reference>
<accession>A0A397B547</accession>
<sequence length="214" mass="23615">MKKARVGPRRTVHMHLFRSVALAGDLMALITSFQCGIFADLVPYDHEGRYMARMRRGTAPLVLPGRFFKAYGKKSIDLSFLCLDCSSQVYLPLHLAIFEGDEHRVRQWLACKPHWLTPRAFDAAAFHGHMHIVQLLHSLGGAATTAAMDLASLAGHMAMVEFLHRTRGEGCTYRALDEAASAGHLDLVKFLHEHTHGGATVRALDGAAARGFLD</sequence>
<evidence type="ECO:0000313" key="1">
    <source>
        <dbReference type="EMBL" id="RHY13720.1"/>
    </source>
</evidence>
<dbReference type="SUPFAM" id="SSF48403">
    <property type="entry name" value="Ankyrin repeat"/>
    <property type="match status" value="1"/>
</dbReference>
<dbReference type="PANTHER" id="PTHR46586:SF3">
    <property type="entry name" value="ANKYRIN REPEAT-CONTAINING PROTEIN"/>
    <property type="match status" value="1"/>
</dbReference>
<evidence type="ECO:0000313" key="3">
    <source>
        <dbReference type="EMBL" id="RHZ06877.1"/>
    </source>
</evidence>
<dbReference type="Gene3D" id="1.25.40.20">
    <property type="entry name" value="Ankyrin repeat-containing domain"/>
    <property type="match status" value="1"/>
</dbReference>
<dbReference type="InterPro" id="IPR002110">
    <property type="entry name" value="Ankyrin_rpt"/>
</dbReference>
<organism evidence="1 4">
    <name type="scientific">Aphanomyces astaci</name>
    <name type="common">Crayfish plague agent</name>
    <dbReference type="NCBI Taxonomy" id="112090"/>
    <lineage>
        <taxon>Eukaryota</taxon>
        <taxon>Sar</taxon>
        <taxon>Stramenopiles</taxon>
        <taxon>Oomycota</taxon>
        <taxon>Saprolegniomycetes</taxon>
        <taxon>Saprolegniales</taxon>
        <taxon>Verrucalvaceae</taxon>
        <taxon>Aphanomyces</taxon>
    </lineage>
</organism>
<evidence type="ECO:0000313" key="4">
    <source>
        <dbReference type="Proteomes" id="UP000265427"/>
    </source>
</evidence>
<dbReference type="PANTHER" id="PTHR46586">
    <property type="entry name" value="ANKYRIN REPEAT-CONTAINING PROTEIN"/>
    <property type="match status" value="1"/>
</dbReference>
<dbReference type="EMBL" id="QUSZ01004556">
    <property type="protein sequence ID" value="RHY13720.1"/>
    <property type="molecule type" value="Genomic_DNA"/>
</dbReference>
<evidence type="ECO:0000313" key="2">
    <source>
        <dbReference type="EMBL" id="RHY80060.1"/>
    </source>
</evidence>
<name>A0A397B547_APHAT</name>
<evidence type="ECO:0000313" key="5">
    <source>
        <dbReference type="Proteomes" id="UP000266196"/>
    </source>
</evidence>